<keyword evidence="8" id="KW-0807">Transducer</keyword>
<dbReference type="InterPro" id="IPR050569">
    <property type="entry name" value="TAAR"/>
</dbReference>
<dbReference type="InterPro" id="IPR017452">
    <property type="entry name" value="GPCR_Rhodpsn_7TM"/>
</dbReference>
<feature type="transmembrane region" description="Helical" evidence="9">
    <location>
        <begin position="92"/>
        <end position="113"/>
    </location>
</feature>
<evidence type="ECO:0000259" key="10">
    <source>
        <dbReference type="PROSITE" id="PS50262"/>
    </source>
</evidence>
<feature type="transmembrane region" description="Helical" evidence="9">
    <location>
        <begin position="426"/>
        <end position="447"/>
    </location>
</feature>
<feature type="transmembrane region" description="Helical" evidence="9">
    <location>
        <begin position="52"/>
        <end position="72"/>
    </location>
</feature>
<feature type="transmembrane region" description="Helical" evidence="9">
    <location>
        <begin position="399"/>
        <end position="420"/>
    </location>
</feature>
<dbReference type="GO" id="GO:0005886">
    <property type="term" value="C:plasma membrane"/>
    <property type="evidence" value="ECO:0007669"/>
    <property type="project" value="UniProtKB-SubCell"/>
</dbReference>
<keyword evidence="4 9" id="KW-1133">Transmembrane helix</keyword>
<dbReference type="GO" id="GO:0004930">
    <property type="term" value="F:G protein-coupled receptor activity"/>
    <property type="evidence" value="ECO:0007669"/>
    <property type="project" value="UniProtKB-KW"/>
</dbReference>
<feature type="non-terminal residue" evidence="11">
    <location>
        <position position="545"/>
    </location>
</feature>
<dbReference type="PANTHER" id="PTHR24249">
    <property type="entry name" value="HISTAMINE RECEPTOR-RELATED G-PROTEIN COUPLED RECEPTOR"/>
    <property type="match status" value="1"/>
</dbReference>
<dbReference type="PRINTS" id="PR00237">
    <property type="entry name" value="GPCRRHODOPSN"/>
</dbReference>
<comment type="caution">
    <text evidence="11">The sequence shown here is derived from an EMBL/GenBank/DDBJ whole genome shotgun (WGS) entry which is preliminary data.</text>
</comment>
<feature type="transmembrane region" description="Helical" evidence="9">
    <location>
        <begin position="277"/>
        <end position="305"/>
    </location>
</feature>
<feature type="transmembrane region" description="Helical" evidence="9">
    <location>
        <begin position="217"/>
        <end position="242"/>
    </location>
</feature>
<feature type="transmembrane region" description="Helical" evidence="9">
    <location>
        <begin position="317"/>
        <end position="337"/>
    </location>
</feature>
<feature type="domain" description="G-protein coupled receptors family 1 profile" evidence="10">
    <location>
        <begin position="297"/>
        <end position="532"/>
    </location>
</feature>
<evidence type="ECO:0000256" key="6">
    <source>
        <dbReference type="ARBA" id="ARBA00023136"/>
    </source>
</evidence>
<gene>
    <name evidence="11" type="ORF">PMEA_00011711</name>
</gene>
<keyword evidence="5" id="KW-0297">G-protein coupled receptor</keyword>
<evidence type="ECO:0000256" key="2">
    <source>
        <dbReference type="ARBA" id="ARBA00022475"/>
    </source>
</evidence>
<dbReference type="CDD" id="cd00637">
    <property type="entry name" value="7tm_classA_rhodopsin-like"/>
    <property type="match status" value="2"/>
</dbReference>
<organism evidence="11 12">
    <name type="scientific">Pocillopora meandrina</name>
    <dbReference type="NCBI Taxonomy" id="46732"/>
    <lineage>
        <taxon>Eukaryota</taxon>
        <taxon>Metazoa</taxon>
        <taxon>Cnidaria</taxon>
        <taxon>Anthozoa</taxon>
        <taxon>Hexacorallia</taxon>
        <taxon>Scleractinia</taxon>
        <taxon>Astrocoeniina</taxon>
        <taxon>Pocilloporidae</taxon>
        <taxon>Pocillopora</taxon>
    </lineage>
</organism>
<dbReference type="Gene3D" id="1.20.1070.10">
    <property type="entry name" value="Rhodopsin 7-helix transmembrane proteins"/>
    <property type="match status" value="2"/>
</dbReference>
<evidence type="ECO:0000256" key="5">
    <source>
        <dbReference type="ARBA" id="ARBA00023040"/>
    </source>
</evidence>
<dbReference type="InterPro" id="IPR000276">
    <property type="entry name" value="GPCR_Rhodpsn"/>
</dbReference>
<feature type="transmembrane region" description="Helical" evidence="9">
    <location>
        <begin position="357"/>
        <end position="378"/>
    </location>
</feature>
<keyword evidence="3 9" id="KW-0812">Transmembrane</keyword>
<sequence length="545" mass="61259">MASTDGDIVPLEVSFITTIIINTITCPFVVLLNVQVIIAVKTRPRLQTNSNILLACLAVTDALTGLLGQPSYILWTIFQLSGLSSSKTVGRFHFNVALTFAVASCLHLILVTFERLIAIKFTVHYPNIVTGNNMMIAVIVVWIIAFICNICQALKLYLALYYMVGLIGISCILFVAFTYMILYHETRRHQRKIKAQQVPQEEVERFTKENKALQTTVLVVGGVIICLLPVCFCLIVVATGLYSFCPINGSMWQTCSMLNSLVNPLIYCWRQKAIRKLVSYIIAIIINTITCPFVVLLNVQVIMAVKTRRRLRTNSNILLACLAVTNALTGLLGQPSYILMRIFQLSGLNGSKTVGRFHFNVATTFAVASCLHLILVTFERLIAIKFTTHYPNIVTGNNMTMAVIVVWIIAFICNFCHALRLYLVLYYMAGLVGISCILFIVFTYVILYRETRRHQRKIKAQQVPQDEVERFTKENKALQTTVLVVGGVIICLLPVCFCLIVVVTGLFSFCPINGSMWQTCNMLNSLVNPLIYCWRQKAIRKLVFT</sequence>
<dbReference type="AlphaFoldDB" id="A0AAU9WRW5"/>
<protein>
    <recommendedName>
        <fullName evidence="10">G-protein coupled receptors family 1 profile domain-containing protein</fullName>
    </recommendedName>
</protein>
<keyword evidence="2" id="KW-1003">Cell membrane</keyword>
<proteinExistence type="predicted"/>
<evidence type="ECO:0000313" key="11">
    <source>
        <dbReference type="EMBL" id="CAH3123676.1"/>
    </source>
</evidence>
<feature type="transmembrane region" description="Helical" evidence="9">
    <location>
        <begin position="482"/>
        <end position="509"/>
    </location>
</feature>
<evidence type="ECO:0000256" key="8">
    <source>
        <dbReference type="ARBA" id="ARBA00023224"/>
    </source>
</evidence>
<keyword evidence="12" id="KW-1185">Reference proteome</keyword>
<evidence type="ECO:0000313" key="12">
    <source>
        <dbReference type="Proteomes" id="UP001159428"/>
    </source>
</evidence>
<feature type="transmembrane region" description="Helical" evidence="9">
    <location>
        <begin position="134"/>
        <end position="154"/>
    </location>
</feature>
<dbReference type="PROSITE" id="PS50262">
    <property type="entry name" value="G_PROTEIN_RECEP_F1_2"/>
    <property type="match status" value="2"/>
</dbReference>
<reference evidence="11 12" key="1">
    <citation type="submission" date="2022-05" db="EMBL/GenBank/DDBJ databases">
        <authorList>
            <consortium name="Genoscope - CEA"/>
            <person name="William W."/>
        </authorList>
    </citation>
    <scope>NUCLEOTIDE SEQUENCE [LARGE SCALE GENOMIC DNA]</scope>
</reference>
<keyword evidence="6 9" id="KW-0472">Membrane</keyword>
<comment type="subcellular location">
    <subcellularLocation>
        <location evidence="1">Cell membrane</location>
        <topology evidence="1">Multi-pass membrane protein</topology>
    </subcellularLocation>
</comment>
<evidence type="ECO:0000256" key="9">
    <source>
        <dbReference type="SAM" id="Phobius"/>
    </source>
</evidence>
<dbReference type="EMBL" id="CALNXJ010000020">
    <property type="protein sequence ID" value="CAH3123676.1"/>
    <property type="molecule type" value="Genomic_DNA"/>
</dbReference>
<evidence type="ECO:0000256" key="7">
    <source>
        <dbReference type="ARBA" id="ARBA00023170"/>
    </source>
</evidence>
<dbReference type="Pfam" id="PF00001">
    <property type="entry name" value="7tm_1"/>
    <property type="match status" value="3"/>
</dbReference>
<name>A0AAU9WRW5_9CNID</name>
<keyword evidence="7" id="KW-0675">Receptor</keyword>
<dbReference type="Proteomes" id="UP001159428">
    <property type="component" value="Unassembled WGS sequence"/>
</dbReference>
<accession>A0AAU9WRW5</accession>
<feature type="transmembrane region" description="Helical" evidence="9">
    <location>
        <begin position="160"/>
        <end position="182"/>
    </location>
</feature>
<dbReference type="SUPFAM" id="SSF81321">
    <property type="entry name" value="Family A G protein-coupled receptor-like"/>
    <property type="match status" value="2"/>
</dbReference>
<evidence type="ECO:0000256" key="3">
    <source>
        <dbReference type="ARBA" id="ARBA00022692"/>
    </source>
</evidence>
<feature type="transmembrane region" description="Helical" evidence="9">
    <location>
        <begin position="15"/>
        <end position="40"/>
    </location>
</feature>
<evidence type="ECO:0000256" key="1">
    <source>
        <dbReference type="ARBA" id="ARBA00004651"/>
    </source>
</evidence>
<evidence type="ECO:0000256" key="4">
    <source>
        <dbReference type="ARBA" id="ARBA00022989"/>
    </source>
</evidence>
<feature type="domain" description="G-protein coupled receptors family 1 profile" evidence="10">
    <location>
        <begin position="32"/>
        <end position="267"/>
    </location>
</feature>
<dbReference type="PANTHER" id="PTHR24249:SF421">
    <property type="entry name" value="G-PROTEIN COUPLED RECEPTORS FAMILY 1 PROFILE DOMAIN-CONTAINING PROTEIN"/>
    <property type="match status" value="1"/>
</dbReference>